<dbReference type="AlphaFoldDB" id="A0A7X9RSY5"/>
<keyword evidence="1" id="KW-0175">Coiled coil</keyword>
<dbReference type="Pfam" id="PF01841">
    <property type="entry name" value="Transglut_core"/>
    <property type="match status" value="1"/>
</dbReference>
<organism evidence="4 5">
    <name type="scientific">Flammeovirga aprica JL-4</name>
    <dbReference type="NCBI Taxonomy" id="694437"/>
    <lineage>
        <taxon>Bacteria</taxon>
        <taxon>Pseudomonadati</taxon>
        <taxon>Bacteroidota</taxon>
        <taxon>Cytophagia</taxon>
        <taxon>Cytophagales</taxon>
        <taxon>Flammeovirgaceae</taxon>
        <taxon>Flammeovirga</taxon>
    </lineage>
</organism>
<evidence type="ECO:0000313" key="4">
    <source>
        <dbReference type="EMBL" id="NME67800.1"/>
    </source>
</evidence>
<evidence type="ECO:0000256" key="2">
    <source>
        <dbReference type="SAM" id="SignalP"/>
    </source>
</evidence>
<proteinExistence type="predicted"/>
<reference evidence="4 5" key="1">
    <citation type="submission" date="2020-04" db="EMBL/GenBank/DDBJ databases">
        <title>Flammeovirga sp. SR4, a novel species isolated from seawater.</title>
        <authorList>
            <person name="Wang X."/>
        </authorList>
    </citation>
    <scope>NUCLEOTIDE SEQUENCE [LARGE SCALE GENOMIC DNA]</scope>
    <source>
        <strain evidence="4 5">ATCC 23126</strain>
    </source>
</reference>
<dbReference type="GO" id="GO:0005737">
    <property type="term" value="C:cytoplasm"/>
    <property type="evidence" value="ECO:0007669"/>
    <property type="project" value="TreeGrafter"/>
</dbReference>
<protein>
    <recommendedName>
        <fullName evidence="3">Transglutaminase-like domain-containing protein</fullName>
    </recommendedName>
</protein>
<feature type="coiled-coil region" evidence="1">
    <location>
        <begin position="404"/>
        <end position="431"/>
    </location>
</feature>
<feature type="domain" description="Transglutaminase-like" evidence="3">
    <location>
        <begin position="89"/>
        <end position="156"/>
    </location>
</feature>
<dbReference type="Proteomes" id="UP000576082">
    <property type="component" value="Unassembled WGS sequence"/>
</dbReference>
<name>A0A7X9RSY5_9BACT</name>
<keyword evidence="2" id="KW-0732">Signal</keyword>
<feature type="chain" id="PRO_5030830363" description="Transglutaminase-like domain-containing protein" evidence="2">
    <location>
        <begin position="27"/>
        <end position="635"/>
    </location>
</feature>
<dbReference type="InterPro" id="IPR002931">
    <property type="entry name" value="Transglutaminase-like"/>
</dbReference>
<gene>
    <name evidence="4" type="ORF">HHU12_07490</name>
</gene>
<keyword evidence="5" id="KW-1185">Reference proteome</keyword>
<dbReference type="PANTHER" id="PTHR46333:SF2">
    <property type="entry name" value="CYTOKINESIS PROTEIN 3"/>
    <property type="match status" value="1"/>
</dbReference>
<dbReference type="SMART" id="SM00460">
    <property type="entry name" value="TGc"/>
    <property type="match status" value="1"/>
</dbReference>
<dbReference type="PROSITE" id="PS51257">
    <property type="entry name" value="PROKAR_LIPOPROTEIN"/>
    <property type="match status" value="1"/>
</dbReference>
<feature type="signal peptide" evidence="2">
    <location>
        <begin position="1"/>
        <end position="26"/>
    </location>
</feature>
<sequence length="635" mass="74411">MMNSRSIYTRLLLLTLLSLGCTTVFSQNNASSTVFVPRYAEQSLNELSKYLTSNENSDYQKAKNIYDWITNNFLLEERYKIKRYSIQQILKRRRGTAEEFSNLFDSLCHRSGLVSKQIVGYTFTENKPIIKVLYQPNHYWNAILIDKKWYQVDCLWGSNYGRLKKLTFDINGNSVNYELKKGKEAETYFCPAPQDLIKTHFPADPNWQLLENSITSKEFIQNDFSGVTNSKLRNEILDEYATLECSDYLYLSSKNAFVHNSKNHRQLAVSSLEKGKNLVFDVKATQKEKDLFFQKKQIYYHEASSSASSYSSNVSLYSKVEKEALVLWIRHNISGPIAKRTKYIDRFSFDKHNIVKKELQEKNLENNLKHFKDKVSKKNYASLKKPRRKSEQDPLYFKVNLQQIEEADSIIQELELKIANLKSINKILIDKKREQILVKKSLNYSQTSYLQQFKLLLQVDVTLQVLGHQSSQITRVDNSIDVLVKSIKSIDKDLVSNKLELSKNISELKKQMNTKLSLYRGLYIVSNAETAYKKEYDKVNESLKEVFENQIKAREEEYEALVWSNDAIIDENEELMRQKKIIRDIIKIKSDFRKKKIASIAKREIREKKFCEEITQTVYDDLNQIKIHKKEGVYN</sequence>
<comment type="caution">
    <text evidence="4">The sequence shown here is derived from an EMBL/GenBank/DDBJ whole genome shotgun (WGS) entry which is preliminary data.</text>
</comment>
<dbReference type="RefSeq" id="WP_169656128.1">
    <property type="nucleotide sequence ID" value="NZ_JABANE010000015.1"/>
</dbReference>
<dbReference type="EMBL" id="JABANE010000015">
    <property type="protein sequence ID" value="NME67800.1"/>
    <property type="molecule type" value="Genomic_DNA"/>
</dbReference>
<evidence type="ECO:0000256" key="1">
    <source>
        <dbReference type="SAM" id="Coils"/>
    </source>
</evidence>
<dbReference type="PANTHER" id="PTHR46333">
    <property type="entry name" value="CYTOKINESIS PROTEIN 3"/>
    <property type="match status" value="1"/>
</dbReference>
<dbReference type="InterPro" id="IPR052557">
    <property type="entry name" value="CAP/Cytokinesis_protein"/>
</dbReference>
<evidence type="ECO:0000313" key="5">
    <source>
        <dbReference type="Proteomes" id="UP000576082"/>
    </source>
</evidence>
<dbReference type="SUPFAM" id="SSF54001">
    <property type="entry name" value="Cysteine proteinases"/>
    <property type="match status" value="1"/>
</dbReference>
<dbReference type="InterPro" id="IPR038765">
    <property type="entry name" value="Papain-like_cys_pep_sf"/>
</dbReference>
<accession>A0A7X9RSY5</accession>
<dbReference type="Gene3D" id="3.10.620.30">
    <property type="match status" value="1"/>
</dbReference>
<evidence type="ECO:0000259" key="3">
    <source>
        <dbReference type="SMART" id="SM00460"/>
    </source>
</evidence>